<sequence>MDKAELDPASAQAQTNNTHPTAQSEASSSTPTQQYATALATVQPRSAKNGPFSFTPDEFMDLIDPKSPEKLEEYGGIAGVLAGIHADPVKGLSTHNKPLTSVVSSDAEKDVDTAPQSSDSVTFEQRAEFFGHNVLPKRKPKTIFQLMWMALQEKILILLLIAAVVSVGLGLYEDYGMDHPPKQRYTRDFQLDTSPEAKISWVEGVAILVAVFIVVMVGSVNDYQKEAQFRKLNSKKEDREVKALRNGETVLLSVYDVVVGDILHLEPGDVVPADGIFLGGHNLKCDESALNGEADAIKKVTFEEYKRLAEAEAASHKGSQIKTNHEGIDVIAEASHTLHGVDPFIISGSRILEGVGIYVVTGVGQNSFHGRTMMSLRTEPEDTPLQVKLNHLAEQIAKLGSTAALLMLIVLFIRYFITFKDGVPKTNEIVESIVQIIISAVTVIVVAVPEGLPLAVTLALAFATTRMLKDNNLVRVLAACETMGNATTVCSDKTGTLTQNRMTIVSGTLGINTRFIADVAEGDTNQRANLPINKHAVLISQLTGTLPPAVTQLMHEAIAINSSAFESEDNEGKVSFIGSKTEVAMLEFSKKIGGPDYRTLRESFPVAHLYPFSSERKSMATIVQMGPNKFRLHAKGASEIITGRCEKVLQISSSSEQATPLSEKDRNAEVTELELNPDLNTQIQKTIISYATQSLRTIGIAYRDFESWPPAGVELDEDGNVPFSAVAESGLTLVGIVGIEDPLRDGVPEAVLACQRAGVFVRMVTGDNILTAKSIATQCGIYTQGGIIMEGPKFRALSGEEMDAVIPRLQVLARSSPEDKKILVGRLKAMGEIVAVTGDGTNDGPALKMSDVGFSMGIAGTEVAKEASSIILMDDNFSSIVKAILWGRSVNDAVKKFLQFQLTVNVTAVVLTLVTAVISDKQEPVMSAVQLLWINLIMDTLAALALATDPPTPELLDRQPEPRTAPLINFTMWKMIIGQSILQLVITFVLKYAGMHIFNYYKIPASLQARPDINDITKSYFQFKEQEISTMVFNTFVFLQIFNEINSRRLDSHLNVFSGILKNRYFMVIFVIMVVFQVLIIEFGGAAFKTERLDGVQWVVCIVLGLLSLPVGVIVRLIPDEIFGGLKRWVDHTEPTHGGLPNFESYPMNNDIGRMNSIPASINSQRTNSMASSGRDGLVWNPAITKVRSDLSVFKSLRGGRLSTDSDRSDRHVLHAGAMVPSLVATSVGAGWAPKQRRGTPGNSTSQLDVSNSSPRSSTVSRRGTQSSMRAATPQATTSTTTDAPVHTTTHPNLSGTTLPPPPAPAPSS</sequence>
<dbReference type="InterPro" id="IPR004014">
    <property type="entry name" value="ATPase_P-typ_cation-transptr_N"/>
</dbReference>
<dbReference type="FunFam" id="3.40.50.1000:FF:000018">
    <property type="entry name" value="Calcium-transporting ATPase"/>
    <property type="match status" value="1"/>
</dbReference>
<comment type="similarity">
    <text evidence="15 17">Belongs to the cation transport ATPase (P-type) (TC 3.A.3) family.</text>
</comment>
<dbReference type="PRINTS" id="PR00119">
    <property type="entry name" value="CATATPASE"/>
</dbReference>
<dbReference type="InterPro" id="IPR006408">
    <property type="entry name" value="P-type_ATPase_IIB"/>
</dbReference>
<evidence type="ECO:0000256" key="6">
    <source>
        <dbReference type="ARBA" id="ARBA00022723"/>
    </source>
</evidence>
<dbReference type="FunFam" id="2.70.150.10:FF:000028">
    <property type="entry name" value="Calcium-transporting ATPase"/>
    <property type="match status" value="1"/>
</dbReference>
<keyword evidence="13 17" id="KW-0406">Ion transport</keyword>
<feature type="compositionally biased region" description="Polar residues" evidence="18">
    <location>
        <begin position="1241"/>
        <end position="1250"/>
    </location>
</feature>
<dbReference type="Proteomes" id="UP000193648">
    <property type="component" value="Unassembled WGS sequence"/>
</dbReference>
<dbReference type="InterPro" id="IPR023299">
    <property type="entry name" value="ATPase_P-typ_cyto_dom_N"/>
</dbReference>
<dbReference type="NCBIfam" id="TIGR01494">
    <property type="entry name" value="ATPase_P-type"/>
    <property type="match status" value="2"/>
</dbReference>
<feature type="region of interest" description="Disordered" evidence="18">
    <location>
        <begin position="1"/>
        <end position="34"/>
    </location>
</feature>
<dbReference type="InterPro" id="IPR006068">
    <property type="entry name" value="ATPase_P-typ_cation-transptr_C"/>
</dbReference>
<organism evidence="20 21">
    <name type="scientific">Lobosporangium transversale</name>
    <dbReference type="NCBI Taxonomy" id="64571"/>
    <lineage>
        <taxon>Eukaryota</taxon>
        <taxon>Fungi</taxon>
        <taxon>Fungi incertae sedis</taxon>
        <taxon>Mucoromycota</taxon>
        <taxon>Mortierellomycotina</taxon>
        <taxon>Mortierellomycetes</taxon>
        <taxon>Mortierellales</taxon>
        <taxon>Mortierellaceae</taxon>
        <taxon>Lobosporangium</taxon>
    </lineage>
</organism>
<dbReference type="FunFam" id="1.20.1110.10:FF:000039">
    <property type="entry name" value="Calcium-transporting ATPase"/>
    <property type="match status" value="1"/>
</dbReference>
<name>A0A1Y2H283_9FUNG</name>
<dbReference type="InParanoid" id="A0A1Y2H283"/>
<feature type="transmembrane region" description="Helical" evidence="17">
    <location>
        <begin position="1096"/>
        <end position="1118"/>
    </location>
</feature>
<comment type="function">
    <text evidence="17">Catalyzes the hydrolysis of ATP coupled with the transport of calcium.</text>
</comment>
<reference evidence="20 21" key="1">
    <citation type="submission" date="2016-07" db="EMBL/GenBank/DDBJ databases">
        <title>Pervasive Adenine N6-methylation of Active Genes in Fungi.</title>
        <authorList>
            <consortium name="DOE Joint Genome Institute"/>
            <person name="Mondo S.J."/>
            <person name="Dannebaum R.O."/>
            <person name="Kuo R.C."/>
            <person name="Labutti K."/>
            <person name="Haridas S."/>
            <person name="Kuo A."/>
            <person name="Salamov A."/>
            <person name="Ahrendt S.R."/>
            <person name="Lipzen A."/>
            <person name="Sullivan W."/>
            <person name="Andreopoulos W.B."/>
            <person name="Clum A."/>
            <person name="Lindquist E."/>
            <person name="Daum C."/>
            <person name="Ramamoorthy G.K."/>
            <person name="Gryganskyi A."/>
            <person name="Culley D."/>
            <person name="Magnuson J.K."/>
            <person name="James T.Y."/>
            <person name="O'Malley M.A."/>
            <person name="Stajich J.E."/>
            <person name="Spatafora J.W."/>
            <person name="Visel A."/>
            <person name="Grigoriev I.V."/>
        </authorList>
    </citation>
    <scope>NUCLEOTIDE SEQUENCE [LARGE SCALE GENOMIC DNA]</scope>
    <source>
        <strain evidence="20 21">NRRL 3116</strain>
    </source>
</reference>
<dbReference type="Pfam" id="PF00122">
    <property type="entry name" value="E1-E2_ATPase"/>
    <property type="match status" value="1"/>
</dbReference>
<keyword evidence="2 17" id="KW-0813">Transport</keyword>
<evidence type="ECO:0000256" key="8">
    <source>
        <dbReference type="ARBA" id="ARBA00022837"/>
    </source>
</evidence>
<dbReference type="SUPFAM" id="SSF56784">
    <property type="entry name" value="HAD-like"/>
    <property type="match status" value="1"/>
</dbReference>
<dbReference type="RefSeq" id="XP_021886318.1">
    <property type="nucleotide sequence ID" value="XM_022022363.1"/>
</dbReference>
<keyword evidence="5 17" id="KW-0812">Transmembrane</keyword>
<evidence type="ECO:0000313" key="20">
    <source>
        <dbReference type="EMBL" id="ORZ28645.1"/>
    </source>
</evidence>
<comment type="caution">
    <text evidence="17">Lacks conserved residue(s) required for the propagation of feature annotation.</text>
</comment>
<keyword evidence="21" id="KW-1185">Reference proteome</keyword>
<dbReference type="Gene3D" id="2.70.150.10">
    <property type="entry name" value="Calcium-transporting ATPase, cytoplasmic transduction domain A"/>
    <property type="match status" value="1"/>
</dbReference>
<feature type="transmembrane region" description="Helical" evidence="17">
    <location>
        <begin position="1065"/>
        <end position="1084"/>
    </location>
</feature>
<dbReference type="EC" id="7.2.2.10" evidence="17"/>
<dbReference type="InterPro" id="IPR059000">
    <property type="entry name" value="ATPase_P-type_domA"/>
</dbReference>
<feature type="transmembrane region" description="Helical" evidence="17">
    <location>
        <begin position="437"/>
        <end position="463"/>
    </location>
</feature>
<feature type="compositionally biased region" description="Low complexity" evidence="18">
    <location>
        <begin position="1271"/>
        <end position="1292"/>
    </location>
</feature>
<evidence type="ECO:0000256" key="14">
    <source>
        <dbReference type="ARBA" id="ARBA00023136"/>
    </source>
</evidence>
<evidence type="ECO:0000256" key="15">
    <source>
        <dbReference type="ARBA" id="ARBA00038148"/>
    </source>
</evidence>
<dbReference type="GeneID" id="33564207"/>
<dbReference type="Pfam" id="PF00690">
    <property type="entry name" value="Cation_ATPase_N"/>
    <property type="match status" value="1"/>
</dbReference>
<dbReference type="OrthoDB" id="3352408at2759"/>
<keyword evidence="3" id="KW-0926">Vacuole</keyword>
<dbReference type="STRING" id="64571.A0A1Y2H283"/>
<comment type="subcellular location">
    <subcellularLocation>
        <location evidence="17">Membrane</location>
        <topology evidence="17">Multi-pass membrane protein</topology>
    </subcellularLocation>
    <subcellularLocation>
        <location evidence="1">Vacuole membrane</location>
        <topology evidence="1">Multi-pass membrane protein</topology>
    </subcellularLocation>
</comment>
<dbReference type="InterPro" id="IPR036412">
    <property type="entry name" value="HAD-like_sf"/>
</dbReference>
<dbReference type="GO" id="GO:0005524">
    <property type="term" value="F:ATP binding"/>
    <property type="evidence" value="ECO:0007669"/>
    <property type="project" value="UniProtKB-KW"/>
</dbReference>
<keyword evidence="6" id="KW-0479">Metal-binding</keyword>
<feature type="domain" description="Cation-transporting P-type ATPase N-terminal" evidence="19">
    <location>
        <begin position="98"/>
        <end position="171"/>
    </location>
</feature>
<dbReference type="GO" id="GO:0046872">
    <property type="term" value="F:metal ion binding"/>
    <property type="evidence" value="ECO:0007669"/>
    <property type="project" value="UniProtKB-KW"/>
</dbReference>
<dbReference type="PANTHER" id="PTHR24093:SF369">
    <property type="entry name" value="CALCIUM-TRANSPORTING ATPASE"/>
    <property type="match status" value="1"/>
</dbReference>
<feature type="compositionally biased region" description="Pro residues" evidence="18">
    <location>
        <begin position="1299"/>
        <end position="1309"/>
    </location>
</feature>
<dbReference type="Gene3D" id="3.40.50.1000">
    <property type="entry name" value="HAD superfamily/HAD-like"/>
    <property type="match status" value="1"/>
</dbReference>
<evidence type="ECO:0000313" key="21">
    <source>
        <dbReference type="Proteomes" id="UP000193648"/>
    </source>
</evidence>
<feature type="transmembrane region" description="Helical" evidence="17">
    <location>
        <begin position="967"/>
        <end position="990"/>
    </location>
</feature>
<evidence type="ECO:0000256" key="12">
    <source>
        <dbReference type="ARBA" id="ARBA00022989"/>
    </source>
</evidence>
<dbReference type="SFLD" id="SFLDS00003">
    <property type="entry name" value="Haloacid_Dehalogenase"/>
    <property type="match status" value="1"/>
</dbReference>
<keyword evidence="14 17" id="KW-0472">Membrane</keyword>
<keyword evidence="11" id="KW-1278">Translocase</keyword>
<keyword evidence="9 17" id="KW-0067">ATP-binding</keyword>
<evidence type="ECO:0000256" key="9">
    <source>
        <dbReference type="ARBA" id="ARBA00022840"/>
    </source>
</evidence>
<dbReference type="InterPro" id="IPR008250">
    <property type="entry name" value="ATPase_P-typ_transduc_dom_A_sf"/>
</dbReference>
<proteinExistence type="inferred from homology"/>
<protein>
    <recommendedName>
        <fullName evidence="17">Calcium-transporting ATPase</fullName>
        <ecNumber evidence="17">7.2.2.10</ecNumber>
    </recommendedName>
</protein>
<evidence type="ECO:0000256" key="7">
    <source>
        <dbReference type="ARBA" id="ARBA00022741"/>
    </source>
</evidence>
<dbReference type="GO" id="GO:0005886">
    <property type="term" value="C:plasma membrane"/>
    <property type="evidence" value="ECO:0007669"/>
    <property type="project" value="TreeGrafter"/>
</dbReference>
<dbReference type="InterPro" id="IPR023214">
    <property type="entry name" value="HAD_sf"/>
</dbReference>
<feature type="transmembrane region" description="Helical" evidence="17">
    <location>
        <begin position="155"/>
        <end position="172"/>
    </location>
</feature>
<dbReference type="SUPFAM" id="SSF81660">
    <property type="entry name" value="Metal cation-transporting ATPase, ATP-binding domain N"/>
    <property type="match status" value="1"/>
</dbReference>
<keyword evidence="10" id="KW-0460">Magnesium</keyword>
<dbReference type="FunFam" id="1.20.1110.10:FF:000002">
    <property type="entry name" value="Calcium-transporting ATPase"/>
    <property type="match status" value="1"/>
</dbReference>
<dbReference type="Pfam" id="PF00689">
    <property type="entry name" value="Cation_ATPase_C"/>
    <property type="match status" value="1"/>
</dbReference>
<dbReference type="SUPFAM" id="SSF81653">
    <property type="entry name" value="Calcium ATPase, transduction domain A"/>
    <property type="match status" value="1"/>
</dbReference>
<dbReference type="PANTHER" id="PTHR24093">
    <property type="entry name" value="CATION TRANSPORTING ATPASE"/>
    <property type="match status" value="1"/>
</dbReference>
<dbReference type="SMART" id="SM00831">
    <property type="entry name" value="Cation_ATPase_N"/>
    <property type="match status" value="1"/>
</dbReference>
<dbReference type="CDD" id="cd02081">
    <property type="entry name" value="P-type_ATPase_Ca_PMCA-like"/>
    <property type="match status" value="1"/>
</dbReference>
<evidence type="ECO:0000259" key="19">
    <source>
        <dbReference type="SMART" id="SM00831"/>
    </source>
</evidence>
<dbReference type="InterPro" id="IPR023298">
    <property type="entry name" value="ATPase_P-typ_TM_dom_sf"/>
</dbReference>
<feature type="region of interest" description="Disordered" evidence="18">
    <location>
        <begin position="1232"/>
        <end position="1309"/>
    </location>
</feature>
<dbReference type="SFLD" id="SFLDG00002">
    <property type="entry name" value="C1.7:_P-type_atpase_like"/>
    <property type="match status" value="1"/>
</dbReference>
<dbReference type="SFLD" id="SFLDF00027">
    <property type="entry name" value="p-type_atpase"/>
    <property type="match status" value="1"/>
</dbReference>
<accession>A0A1Y2H283</accession>
<dbReference type="EMBL" id="MCFF01000001">
    <property type="protein sequence ID" value="ORZ28645.1"/>
    <property type="molecule type" value="Genomic_DNA"/>
</dbReference>
<keyword evidence="8 17" id="KW-0106">Calcium</keyword>
<feature type="transmembrane region" description="Helical" evidence="17">
    <location>
        <begin position="897"/>
        <end position="919"/>
    </location>
</feature>
<feature type="compositionally biased region" description="Polar residues" evidence="18">
    <location>
        <begin position="11"/>
        <end position="34"/>
    </location>
</feature>
<dbReference type="InterPro" id="IPR044492">
    <property type="entry name" value="P_typ_ATPase_HD_dom"/>
</dbReference>
<dbReference type="GO" id="GO:0005774">
    <property type="term" value="C:vacuolar membrane"/>
    <property type="evidence" value="ECO:0007669"/>
    <property type="project" value="UniProtKB-SubCell"/>
</dbReference>
<evidence type="ECO:0000256" key="16">
    <source>
        <dbReference type="ARBA" id="ARBA00048694"/>
    </source>
</evidence>
<dbReference type="InterPro" id="IPR001757">
    <property type="entry name" value="P_typ_ATPase"/>
</dbReference>
<dbReference type="GO" id="GO:0016887">
    <property type="term" value="F:ATP hydrolysis activity"/>
    <property type="evidence" value="ECO:0007669"/>
    <property type="project" value="InterPro"/>
</dbReference>
<keyword evidence="4 17" id="KW-0109">Calcium transport</keyword>
<dbReference type="FunCoup" id="A0A1Y2H283">
    <property type="interactions" value="415"/>
</dbReference>
<evidence type="ECO:0000256" key="4">
    <source>
        <dbReference type="ARBA" id="ARBA00022568"/>
    </source>
</evidence>
<dbReference type="GO" id="GO:0006874">
    <property type="term" value="P:intracellular calcium ion homeostasis"/>
    <property type="evidence" value="ECO:0007669"/>
    <property type="project" value="TreeGrafter"/>
</dbReference>
<feature type="transmembrane region" description="Helical" evidence="17">
    <location>
        <begin position="199"/>
        <end position="220"/>
    </location>
</feature>
<dbReference type="PRINTS" id="PR00120">
    <property type="entry name" value="HATPASE"/>
</dbReference>
<dbReference type="PROSITE" id="PS00154">
    <property type="entry name" value="ATPASE_E1_E2"/>
    <property type="match status" value="1"/>
</dbReference>
<dbReference type="InterPro" id="IPR018303">
    <property type="entry name" value="ATPase_P-typ_P_site"/>
</dbReference>
<keyword evidence="12 17" id="KW-1133">Transmembrane helix</keyword>
<evidence type="ECO:0000256" key="5">
    <source>
        <dbReference type="ARBA" id="ARBA00022692"/>
    </source>
</evidence>
<dbReference type="NCBIfam" id="TIGR01517">
    <property type="entry name" value="ATPase-IIB_Ca"/>
    <property type="match status" value="1"/>
</dbReference>
<evidence type="ECO:0000256" key="10">
    <source>
        <dbReference type="ARBA" id="ARBA00022842"/>
    </source>
</evidence>
<dbReference type="GO" id="GO:0005388">
    <property type="term" value="F:P-type calcium transporter activity"/>
    <property type="evidence" value="ECO:0007669"/>
    <property type="project" value="UniProtKB-EC"/>
</dbReference>
<evidence type="ECO:0000256" key="17">
    <source>
        <dbReference type="RuleBase" id="RU361146"/>
    </source>
</evidence>
<dbReference type="Pfam" id="PF13246">
    <property type="entry name" value="Cation_ATPase"/>
    <property type="match status" value="1"/>
</dbReference>
<dbReference type="Gene3D" id="3.40.1110.10">
    <property type="entry name" value="Calcium-transporting ATPase, cytoplasmic domain N"/>
    <property type="match status" value="1"/>
</dbReference>
<evidence type="ECO:0000256" key="11">
    <source>
        <dbReference type="ARBA" id="ARBA00022967"/>
    </source>
</evidence>
<evidence type="ECO:0000256" key="18">
    <source>
        <dbReference type="SAM" id="MobiDB-lite"/>
    </source>
</evidence>
<keyword evidence="7 17" id="KW-0547">Nucleotide-binding</keyword>
<evidence type="ECO:0000256" key="3">
    <source>
        <dbReference type="ARBA" id="ARBA00022554"/>
    </source>
</evidence>
<gene>
    <name evidence="20" type="ORF">BCR41DRAFT_343827</name>
</gene>
<evidence type="ECO:0000256" key="13">
    <source>
        <dbReference type="ARBA" id="ARBA00023065"/>
    </source>
</evidence>
<comment type="caution">
    <text evidence="20">The sequence shown here is derived from an EMBL/GenBank/DDBJ whole genome shotgun (WGS) entry which is preliminary data.</text>
</comment>
<comment type="catalytic activity">
    <reaction evidence="16 17">
        <text>Ca(2+)(in) + ATP + H2O = Ca(2+)(out) + ADP + phosphate + H(+)</text>
        <dbReference type="Rhea" id="RHEA:18105"/>
        <dbReference type="ChEBI" id="CHEBI:15377"/>
        <dbReference type="ChEBI" id="CHEBI:15378"/>
        <dbReference type="ChEBI" id="CHEBI:29108"/>
        <dbReference type="ChEBI" id="CHEBI:30616"/>
        <dbReference type="ChEBI" id="CHEBI:43474"/>
        <dbReference type="ChEBI" id="CHEBI:456216"/>
        <dbReference type="EC" id="7.2.2.10"/>
    </reaction>
</comment>
<evidence type="ECO:0000256" key="1">
    <source>
        <dbReference type="ARBA" id="ARBA00004128"/>
    </source>
</evidence>
<evidence type="ECO:0000256" key="2">
    <source>
        <dbReference type="ARBA" id="ARBA00022448"/>
    </source>
</evidence>
<dbReference type="Gene3D" id="1.20.1110.10">
    <property type="entry name" value="Calcium-transporting ATPase, transmembrane domain"/>
    <property type="match status" value="1"/>
</dbReference>
<feature type="transmembrane region" description="Helical" evidence="17">
    <location>
        <begin position="396"/>
        <end position="417"/>
    </location>
</feature>
<dbReference type="SUPFAM" id="SSF81665">
    <property type="entry name" value="Calcium ATPase, transmembrane domain M"/>
    <property type="match status" value="1"/>
</dbReference>
<feature type="compositionally biased region" description="Low complexity" evidence="18">
    <location>
        <begin position="1251"/>
        <end position="1263"/>
    </location>
</feature>